<evidence type="ECO:0000256" key="4">
    <source>
        <dbReference type="ARBA" id="ARBA00017099"/>
    </source>
</evidence>
<evidence type="ECO:0000256" key="5">
    <source>
        <dbReference type="ARBA" id="ARBA00048200"/>
    </source>
</evidence>
<keyword evidence="9" id="KW-1185">Reference proteome</keyword>
<dbReference type="RefSeq" id="WP_035516974.1">
    <property type="nucleotide sequence ID" value="NZ_KN234772.1"/>
</dbReference>
<evidence type="ECO:0000256" key="2">
    <source>
        <dbReference type="ARBA" id="ARBA00010944"/>
    </source>
</evidence>
<dbReference type="GO" id="GO:0009243">
    <property type="term" value="P:O antigen biosynthetic process"/>
    <property type="evidence" value="ECO:0007669"/>
    <property type="project" value="UniProtKB-UniPathway"/>
</dbReference>
<dbReference type="eggNOG" id="COG1091">
    <property type="taxonomic scope" value="Bacteria"/>
</dbReference>
<evidence type="ECO:0000256" key="1">
    <source>
        <dbReference type="ARBA" id="ARBA00004781"/>
    </source>
</evidence>
<dbReference type="PANTHER" id="PTHR10491">
    <property type="entry name" value="DTDP-4-DEHYDRORHAMNOSE REDUCTASE"/>
    <property type="match status" value="1"/>
</dbReference>
<accession>A0A095VN99</accession>
<name>A0A095VN99_9GAMM</name>
<evidence type="ECO:0000259" key="7">
    <source>
        <dbReference type="Pfam" id="PF04321"/>
    </source>
</evidence>
<feature type="domain" description="RmlD-like substrate binding" evidence="7">
    <location>
        <begin position="1"/>
        <end position="281"/>
    </location>
</feature>
<evidence type="ECO:0000256" key="6">
    <source>
        <dbReference type="RuleBase" id="RU364082"/>
    </source>
</evidence>
<gene>
    <name evidence="8" type="ORF">HRUBRA_02493</name>
</gene>
<dbReference type="InterPro" id="IPR005913">
    <property type="entry name" value="dTDP_dehydrorham_reduct"/>
</dbReference>
<dbReference type="Proteomes" id="UP000029640">
    <property type="component" value="Unassembled WGS sequence"/>
</dbReference>
<dbReference type="InterPro" id="IPR029903">
    <property type="entry name" value="RmlD-like-bd"/>
</dbReference>
<comment type="pathway">
    <text evidence="1 6">Carbohydrate biosynthesis; dTDP-L-rhamnose biosynthesis.</text>
</comment>
<comment type="similarity">
    <text evidence="2 6">Belongs to the dTDP-4-dehydrorhamnose reductase family.</text>
</comment>
<evidence type="ECO:0000313" key="9">
    <source>
        <dbReference type="Proteomes" id="UP000029640"/>
    </source>
</evidence>
<keyword evidence="6 8" id="KW-0560">Oxidoreductase</keyword>
<dbReference type="GO" id="GO:0008831">
    <property type="term" value="F:dTDP-4-dehydrorhamnose reductase activity"/>
    <property type="evidence" value="ECO:0007669"/>
    <property type="project" value="UniProtKB-EC"/>
</dbReference>
<dbReference type="Pfam" id="PF04321">
    <property type="entry name" value="RmlD_sub_bind"/>
    <property type="match status" value="1"/>
</dbReference>
<dbReference type="GO" id="GO:0019305">
    <property type="term" value="P:dTDP-rhamnose biosynthetic process"/>
    <property type="evidence" value="ECO:0007669"/>
    <property type="project" value="UniProtKB-UniPathway"/>
</dbReference>
<reference evidence="8 9" key="1">
    <citation type="journal article" date="2014" name="Genome Announc.">
        <title>Genome Sequence of Gammaproteobacterial Pseudohaliea rubra Type Strain DSM 19751, Isolated from Coastal Seawater of the Mediterranean Sea.</title>
        <authorList>
            <person name="Spring S."/>
            <person name="Fiebig A."/>
            <person name="Riedel T."/>
            <person name="Goker M."/>
            <person name="Klenk H.P."/>
        </authorList>
    </citation>
    <scope>NUCLEOTIDE SEQUENCE [LARGE SCALE GENOMIC DNA]</scope>
    <source>
        <strain evidence="8 9">DSM 19751</strain>
    </source>
</reference>
<dbReference type="OrthoDB" id="9803892at2"/>
<proteinExistence type="inferred from homology"/>
<dbReference type="HOGENOM" id="CLU_045518_3_0_6"/>
<comment type="catalytic activity">
    <reaction evidence="5 6">
        <text>dTDP-beta-L-rhamnose + NADP(+) = dTDP-4-dehydro-beta-L-rhamnose + NADPH + H(+)</text>
        <dbReference type="Rhea" id="RHEA:21796"/>
        <dbReference type="ChEBI" id="CHEBI:15378"/>
        <dbReference type="ChEBI" id="CHEBI:57510"/>
        <dbReference type="ChEBI" id="CHEBI:57783"/>
        <dbReference type="ChEBI" id="CHEBI:58349"/>
        <dbReference type="ChEBI" id="CHEBI:62830"/>
        <dbReference type="EC" id="1.1.1.133"/>
    </reaction>
</comment>
<dbReference type="UniPathway" id="UPA00124"/>
<dbReference type="UniPathway" id="UPA00281"/>
<comment type="function">
    <text evidence="6">Catalyzes the reduction of dTDP-6-deoxy-L-lyxo-4-hexulose to yield dTDP-L-rhamnose.</text>
</comment>
<sequence>MLVLIIAADSATGAALRAVLARWGRHEVVPITVAASRWKSERQAKKAVRRAAPACVLDLRFTHLLASGDPVQELDCARAHWLAKACERAGAEYLLLSSACVFSGSLPHPYREQETPDAAEPPGSLLAAVEAQVFAACSRAAVLRTGPVIASAGPGLLDDVLRALLAGETRVLDDRDSFCPVPSADLGRVIAGMLDQMAAGAEPRGVFHYASPDRTTLYGFAEAVIAAASQFVAVADGAIAREPAEAGEGGRNWALDCRDLRDTFAIKQVPWRGVIGDAVRAYLVNHQGD</sequence>
<evidence type="ECO:0000313" key="8">
    <source>
        <dbReference type="EMBL" id="KGE02957.1"/>
    </source>
</evidence>
<comment type="cofactor">
    <cofactor evidence="6">
        <name>Mg(2+)</name>
        <dbReference type="ChEBI" id="CHEBI:18420"/>
    </cofactor>
    <text evidence="6">Binds 1 Mg(2+) ion per monomer.</text>
</comment>
<dbReference type="STRING" id="1265313.HRUBRA_02493"/>
<evidence type="ECO:0000256" key="3">
    <source>
        <dbReference type="ARBA" id="ARBA00012929"/>
    </source>
</evidence>
<keyword evidence="6" id="KW-0521">NADP</keyword>
<organism evidence="8 9">
    <name type="scientific">Pseudohaliea rubra DSM 19751</name>
    <dbReference type="NCBI Taxonomy" id="1265313"/>
    <lineage>
        <taxon>Bacteria</taxon>
        <taxon>Pseudomonadati</taxon>
        <taxon>Pseudomonadota</taxon>
        <taxon>Gammaproteobacteria</taxon>
        <taxon>Cellvibrionales</taxon>
        <taxon>Halieaceae</taxon>
        <taxon>Pseudohaliea</taxon>
    </lineage>
</organism>
<dbReference type="PANTHER" id="PTHR10491:SF4">
    <property type="entry name" value="METHIONINE ADENOSYLTRANSFERASE 2 SUBUNIT BETA"/>
    <property type="match status" value="1"/>
</dbReference>
<comment type="caution">
    <text evidence="8">The sequence shown here is derived from an EMBL/GenBank/DDBJ whole genome shotgun (WGS) entry which is preliminary data.</text>
</comment>
<protein>
    <recommendedName>
        <fullName evidence="4 6">dTDP-4-dehydrorhamnose reductase</fullName>
        <ecNumber evidence="3 6">1.1.1.133</ecNumber>
    </recommendedName>
</protein>
<dbReference type="InterPro" id="IPR036291">
    <property type="entry name" value="NAD(P)-bd_dom_sf"/>
</dbReference>
<dbReference type="SUPFAM" id="SSF51735">
    <property type="entry name" value="NAD(P)-binding Rossmann-fold domains"/>
    <property type="match status" value="1"/>
</dbReference>
<dbReference type="EMBL" id="AUVB01000079">
    <property type="protein sequence ID" value="KGE02957.1"/>
    <property type="molecule type" value="Genomic_DNA"/>
</dbReference>
<dbReference type="EC" id="1.1.1.133" evidence="3 6"/>
<dbReference type="Gene3D" id="3.40.50.720">
    <property type="entry name" value="NAD(P)-binding Rossmann-like Domain"/>
    <property type="match status" value="1"/>
</dbReference>
<dbReference type="AlphaFoldDB" id="A0A095VN99"/>